<name>A0A1D7SGL4_9CAUD</name>
<evidence type="ECO:0000313" key="2">
    <source>
        <dbReference type="EMBL" id="AOO11650.1"/>
    </source>
</evidence>
<organism evidence="5 7">
    <name type="scientific">Cyanophage S-RIM44</name>
    <dbReference type="NCBI Taxonomy" id="1278485"/>
    <lineage>
        <taxon>Viruses</taxon>
        <taxon>Duplodnaviria</taxon>
        <taxon>Heunggongvirae</taxon>
        <taxon>Uroviricota</taxon>
        <taxon>Caudoviricetes</taxon>
        <taxon>Pantevenvirales</taxon>
        <taxon>Kyanoviridae</taxon>
        <taxon>Vellamovirus</taxon>
        <taxon>Vellamovirus rhodeisland44</taxon>
    </lineage>
</organism>
<reference evidence="6 7" key="1">
    <citation type="journal article" date="2016" name="Environ. Microbiol.">
        <title>Genomic diversification of marine cyanophages into stable ecotypes.</title>
        <authorList>
            <person name="Marston M.F."/>
            <person name="Martiny J.B."/>
        </authorList>
    </citation>
    <scope>NUCLEOTIDE SEQUENCE [LARGE SCALE GENOMIC DNA]</scope>
    <source>
        <strain evidence="2">ES_42_0910</strain>
        <strain evidence="3">Np_20_0711</strain>
        <strain evidence="4">Np_42_0711</strain>
        <strain evidence="5">Sn_13_0910</strain>
    </source>
</reference>
<dbReference type="EMBL" id="KX349291">
    <property type="protein sequence ID" value="AOO11650.1"/>
    <property type="molecule type" value="Genomic_DNA"/>
</dbReference>
<gene>
    <name evidence="2" type="ORF">ES420910_169</name>
    <name evidence="3" type="ORF">Np200711_170</name>
    <name evidence="4" type="ORF">Np420711_169</name>
    <name evidence="5" type="ORF">Sn130910_169</name>
</gene>
<evidence type="ECO:0000313" key="5">
    <source>
        <dbReference type="EMBL" id="AOO12816.1"/>
    </source>
</evidence>
<dbReference type="Proteomes" id="UP000225178">
    <property type="component" value="Segment"/>
</dbReference>
<protein>
    <submittedName>
        <fullName evidence="5">Uncharacterized protein</fullName>
    </submittedName>
</protein>
<feature type="compositionally biased region" description="Acidic residues" evidence="1">
    <location>
        <begin position="1"/>
        <end position="12"/>
    </location>
</feature>
<proteinExistence type="predicted"/>
<dbReference type="EMBL" id="KX349296">
    <property type="protein sequence ID" value="AOO12816.1"/>
    <property type="molecule type" value="Genomic_DNA"/>
</dbReference>
<dbReference type="EMBL" id="KX349294">
    <property type="protein sequence ID" value="AOO12351.1"/>
    <property type="molecule type" value="Genomic_DNA"/>
</dbReference>
<evidence type="ECO:0000313" key="7">
    <source>
        <dbReference type="Proteomes" id="UP000223571"/>
    </source>
</evidence>
<feature type="region of interest" description="Disordered" evidence="1">
    <location>
        <begin position="1"/>
        <end position="27"/>
    </location>
</feature>
<dbReference type="Proteomes" id="UP000223571">
    <property type="component" value="Segment"/>
</dbReference>
<keyword evidence="6" id="KW-1185">Reference proteome</keyword>
<dbReference type="EMBL" id="KX349293">
    <property type="protein sequence ID" value="AOO12116.1"/>
    <property type="molecule type" value="Genomic_DNA"/>
</dbReference>
<accession>A0A1D7SGL4</accession>
<evidence type="ECO:0000313" key="4">
    <source>
        <dbReference type="EMBL" id="AOO12351.1"/>
    </source>
</evidence>
<evidence type="ECO:0000313" key="3">
    <source>
        <dbReference type="EMBL" id="AOO12116.1"/>
    </source>
</evidence>
<dbReference type="Proteomes" id="UP000221709">
    <property type="component" value="Segment"/>
</dbReference>
<sequence>MVEVMPEIDDGEPDPKPTAGKKVKKDK</sequence>
<evidence type="ECO:0000313" key="6">
    <source>
        <dbReference type="Proteomes" id="UP000221709"/>
    </source>
</evidence>
<dbReference type="Proteomes" id="UP000226130">
    <property type="component" value="Segment"/>
</dbReference>
<evidence type="ECO:0000256" key="1">
    <source>
        <dbReference type="SAM" id="MobiDB-lite"/>
    </source>
</evidence>